<dbReference type="AlphaFoldDB" id="A0A516KD39"/>
<gene>
    <name evidence="2" type="ORF">FN924_03425</name>
</gene>
<dbReference type="RefSeq" id="WP_143892074.1">
    <property type="nucleotide sequence ID" value="NZ_CP041666.1"/>
</dbReference>
<dbReference type="InterPro" id="IPR000182">
    <property type="entry name" value="GNAT_dom"/>
</dbReference>
<protein>
    <submittedName>
        <fullName evidence="2">GNAT family N-acetyltransferase</fullName>
    </submittedName>
</protein>
<accession>A0A516KD39</accession>
<dbReference type="PANTHER" id="PTHR43792:SF1">
    <property type="entry name" value="N-ACETYLTRANSFERASE DOMAIN-CONTAINING PROTEIN"/>
    <property type="match status" value="1"/>
</dbReference>
<keyword evidence="3" id="KW-1185">Reference proteome</keyword>
<dbReference type="KEGG" id="aqt:FN924_03425"/>
<proteinExistence type="predicted"/>
<dbReference type="InterPro" id="IPR051531">
    <property type="entry name" value="N-acetyltransferase"/>
</dbReference>
<dbReference type="OrthoDB" id="9798081at2"/>
<dbReference type="EMBL" id="CP041666">
    <property type="protein sequence ID" value="QDP39324.1"/>
    <property type="molecule type" value="Genomic_DNA"/>
</dbReference>
<dbReference type="PROSITE" id="PS51186">
    <property type="entry name" value="GNAT"/>
    <property type="match status" value="1"/>
</dbReference>
<keyword evidence="2" id="KW-0808">Transferase</keyword>
<sequence>MGRVVTTSERLRLRKMVYDDLDNLQEIFSDPIAMKYYPSTKNIEETRQWISWTKENYSKYNIGLWIVENKNTGAFLGQCGLVPQKVDGEVRVEIGYLFKREAWGNGYTTEAAKACLEFGKHHLDISAFISLIVPDNLPSIRVAERVGMTFEKMISKREKDVAVYSIQL</sequence>
<evidence type="ECO:0000313" key="2">
    <source>
        <dbReference type="EMBL" id="QDP39324.1"/>
    </source>
</evidence>
<reference evidence="2 3" key="1">
    <citation type="submission" date="2019-07" db="EMBL/GenBank/DDBJ databases">
        <authorList>
            <person name="Li J."/>
        </authorList>
    </citation>
    <scope>NUCLEOTIDE SEQUENCE [LARGE SCALE GENOMIC DNA]</scope>
    <source>
        <strain evidence="2 3">TKL69</strain>
    </source>
</reference>
<name>A0A516KD39_9BACI</name>
<dbReference type="SUPFAM" id="SSF55729">
    <property type="entry name" value="Acyl-CoA N-acyltransferases (Nat)"/>
    <property type="match status" value="1"/>
</dbReference>
<dbReference type="PANTHER" id="PTHR43792">
    <property type="entry name" value="GNAT FAMILY, PUTATIVE (AFU_ORTHOLOGUE AFUA_3G00765)-RELATED-RELATED"/>
    <property type="match status" value="1"/>
</dbReference>
<dbReference type="Proteomes" id="UP000315215">
    <property type="component" value="Chromosome"/>
</dbReference>
<dbReference type="GO" id="GO:0016747">
    <property type="term" value="F:acyltransferase activity, transferring groups other than amino-acyl groups"/>
    <property type="evidence" value="ECO:0007669"/>
    <property type="project" value="InterPro"/>
</dbReference>
<evidence type="ECO:0000313" key="3">
    <source>
        <dbReference type="Proteomes" id="UP000315215"/>
    </source>
</evidence>
<dbReference type="Gene3D" id="3.40.630.30">
    <property type="match status" value="1"/>
</dbReference>
<evidence type="ECO:0000259" key="1">
    <source>
        <dbReference type="PROSITE" id="PS51186"/>
    </source>
</evidence>
<feature type="domain" description="N-acetyltransferase" evidence="1">
    <location>
        <begin position="11"/>
        <end position="168"/>
    </location>
</feature>
<organism evidence="2 3">
    <name type="scientific">Radiobacillus deserti</name>
    <dbReference type="NCBI Taxonomy" id="2594883"/>
    <lineage>
        <taxon>Bacteria</taxon>
        <taxon>Bacillati</taxon>
        <taxon>Bacillota</taxon>
        <taxon>Bacilli</taxon>
        <taxon>Bacillales</taxon>
        <taxon>Bacillaceae</taxon>
        <taxon>Radiobacillus</taxon>
    </lineage>
</organism>
<dbReference type="InterPro" id="IPR016181">
    <property type="entry name" value="Acyl_CoA_acyltransferase"/>
</dbReference>
<dbReference type="Pfam" id="PF13302">
    <property type="entry name" value="Acetyltransf_3"/>
    <property type="match status" value="1"/>
</dbReference>